<dbReference type="PANTHER" id="PTHR40057:SF1">
    <property type="entry name" value="SLR1162 PROTEIN"/>
    <property type="match status" value="1"/>
</dbReference>
<dbReference type="GO" id="GO:0004497">
    <property type="term" value="F:monooxygenase activity"/>
    <property type="evidence" value="ECO:0007669"/>
    <property type="project" value="UniProtKB-KW"/>
</dbReference>
<keyword evidence="1" id="KW-1133">Transmembrane helix</keyword>
<dbReference type="PANTHER" id="PTHR40057">
    <property type="entry name" value="SLR1162 PROTEIN"/>
    <property type="match status" value="1"/>
</dbReference>
<dbReference type="InterPro" id="IPR007138">
    <property type="entry name" value="ABM_dom"/>
</dbReference>
<keyword evidence="3" id="KW-0560">Oxidoreductase</keyword>
<keyword evidence="3" id="KW-0503">Monooxygenase</keyword>
<keyword evidence="4" id="KW-1185">Reference proteome</keyword>
<keyword evidence="1" id="KW-0812">Transmembrane</keyword>
<comment type="caution">
    <text evidence="3">The sequence shown here is derived from an EMBL/GenBank/DDBJ whole genome shotgun (WGS) entry which is preliminary data.</text>
</comment>
<feature type="transmembrane region" description="Helical" evidence="1">
    <location>
        <begin position="133"/>
        <end position="149"/>
    </location>
</feature>
<feature type="domain" description="ABM" evidence="2">
    <location>
        <begin position="17"/>
        <end position="90"/>
    </location>
</feature>
<sequence>MKTPNAWTMSDASAHPVLLLVSRRAKAGHEAEFEWLMAEFIHAAEAFPGCLGAQLVHPGDEEDVEDTLYHALMAFKDAQSLDVWQKSAERSAGLASIEPYLEGPAVMRGISGLAHWFQAPAGVKQTQPPRWKVALVTWLGIFPTVYLLFLELGEVLAPWPLLPRIFLLTMLVVIIMTWGVAPQLTRLLKPWLFPSAKPSVHKGPERP</sequence>
<dbReference type="InterPro" id="IPR038762">
    <property type="entry name" value="ABM_predict"/>
</dbReference>
<proteinExistence type="predicted"/>
<organism evidence="3 4">
    <name type="scientific">Uliginosibacterium aquaticum</name>
    <dbReference type="NCBI Taxonomy" id="2731212"/>
    <lineage>
        <taxon>Bacteria</taxon>
        <taxon>Pseudomonadati</taxon>
        <taxon>Pseudomonadota</taxon>
        <taxon>Betaproteobacteria</taxon>
        <taxon>Rhodocyclales</taxon>
        <taxon>Zoogloeaceae</taxon>
        <taxon>Uliginosibacterium</taxon>
    </lineage>
</organism>
<evidence type="ECO:0000256" key="1">
    <source>
        <dbReference type="SAM" id="Phobius"/>
    </source>
</evidence>
<name>A0ABX2IHY1_9RHOO</name>
<dbReference type="RefSeq" id="WP_170021090.1">
    <property type="nucleotide sequence ID" value="NZ_JABCSC020000001.1"/>
</dbReference>
<dbReference type="SUPFAM" id="SSF54909">
    <property type="entry name" value="Dimeric alpha+beta barrel"/>
    <property type="match status" value="1"/>
</dbReference>
<gene>
    <name evidence="3" type="ORF">HJ583_006225</name>
</gene>
<reference evidence="3 4" key="1">
    <citation type="submission" date="2020-06" db="EMBL/GenBank/DDBJ databases">
        <title>Draft genome of Uliginosibacterium sp. IMCC34675.</title>
        <authorList>
            <person name="Song J."/>
        </authorList>
    </citation>
    <scope>NUCLEOTIDE SEQUENCE [LARGE SCALE GENOMIC DNA]</scope>
    <source>
        <strain evidence="3 4">IMCC34675</strain>
    </source>
</reference>
<evidence type="ECO:0000313" key="4">
    <source>
        <dbReference type="Proteomes" id="UP000778523"/>
    </source>
</evidence>
<dbReference type="InterPro" id="IPR011008">
    <property type="entry name" value="Dimeric_a/b-barrel"/>
</dbReference>
<dbReference type="Proteomes" id="UP000778523">
    <property type="component" value="Unassembled WGS sequence"/>
</dbReference>
<evidence type="ECO:0000259" key="2">
    <source>
        <dbReference type="Pfam" id="PF03992"/>
    </source>
</evidence>
<evidence type="ECO:0000313" key="3">
    <source>
        <dbReference type="EMBL" id="NSL54612.1"/>
    </source>
</evidence>
<accession>A0ABX2IHY1</accession>
<dbReference type="Pfam" id="PF03992">
    <property type="entry name" value="ABM"/>
    <property type="match status" value="1"/>
</dbReference>
<feature type="transmembrane region" description="Helical" evidence="1">
    <location>
        <begin position="161"/>
        <end position="181"/>
    </location>
</feature>
<dbReference type="Gene3D" id="3.30.70.100">
    <property type="match status" value="1"/>
</dbReference>
<dbReference type="EMBL" id="JABCSC020000001">
    <property type="protein sequence ID" value="NSL54612.1"/>
    <property type="molecule type" value="Genomic_DNA"/>
</dbReference>
<protein>
    <submittedName>
        <fullName evidence="3">Antibiotic biosynthesis monooxygenase</fullName>
    </submittedName>
</protein>
<keyword evidence="1" id="KW-0472">Membrane</keyword>